<dbReference type="AlphaFoldDB" id="A0AAE1PZ42"/>
<sequence>MAVTENDSSSVLLPADDSAVQATAGSTSSVPIFPEHQAETLYLMDEGELEHQQKKRQLELILLEESIKTQDAIALALNKIA</sequence>
<reference evidence="2" key="1">
    <citation type="submission" date="2023-11" db="EMBL/GenBank/DDBJ databases">
        <title>Genome assemblies of two species of porcelain crab, Petrolisthes cinctipes and Petrolisthes manimaculis (Anomura: Porcellanidae).</title>
        <authorList>
            <person name="Angst P."/>
        </authorList>
    </citation>
    <scope>NUCLEOTIDE SEQUENCE</scope>
    <source>
        <strain evidence="2">PB745_02</strain>
        <tissue evidence="2">Gill</tissue>
    </source>
</reference>
<dbReference type="EMBL" id="JAWZYT010000921">
    <property type="protein sequence ID" value="KAK4317415.1"/>
    <property type="molecule type" value="Genomic_DNA"/>
</dbReference>
<dbReference type="EMBL" id="JAWZYT010002064">
    <property type="protein sequence ID" value="KAK4306956.1"/>
    <property type="molecule type" value="Genomic_DNA"/>
</dbReference>
<dbReference type="Proteomes" id="UP001292094">
    <property type="component" value="Unassembled WGS sequence"/>
</dbReference>
<proteinExistence type="predicted"/>
<gene>
    <name evidence="2" type="ORF">Pmani_011499</name>
    <name evidence="1" type="ORF">Pmani_021254</name>
</gene>
<evidence type="ECO:0000313" key="1">
    <source>
        <dbReference type="EMBL" id="KAK4306956.1"/>
    </source>
</evidence>
<name>A0AAE1PZ42_9EUCA</name>
<comment type="caution">
    <text evidence="2">The sequence shown here is derived from an EMBL/GenBank/DDBJ whole genome shotgun (WGS) entry which is preliminary data.</text>
</comment>
<evidence type="ECO:0000313" key="2">
    <source>
        <dbReference type="EMBL" id="KAK4317415.1"/>
    </source>
</evidence>
<accession>A0AAE1PZ42</accession>
<organism evidence="2 3">
    <name type="scientific">Petrolisthes manimaculis</name>
    <dbReference type="NCBI Taxonomy" id="1843537"/>
    <lineage>
        <taxon>Eukaryota</taxon>
        <taxon>Metazoa</taxon>
        <taxon>Ecdysozoa</taxon>
        <taxon>Arthropoda</taxon>
        <taxon>Crustacea</taxon>
        <taxon>Multicrustacea</taxon>
        <taxon>Malacostraca</taxon>
        <taxon>Eumalacostraca</taxon>
        <taxon>Eucarida</taxon>
        <taxon>Decapoda</taxon>
        <taxon>Pleocyemata</taxon>
        <taxon>Anomura</taxon>
        <taxon>Galatheoidea</taxon>
        <taxon>Porcellanidae</taxon>
        <taxon>Petrolisthes</taxon>
    </lineage>
</organism>
<evidence type="ECO:0000313" key="3">
    <source>
        <dbReference type="Proteomes" id="UP001292094"/>
    </source>
</evidence>
<protein>
    <submittedName>
        <fullName evidence="2">Uncharacterized protein</fullName>
    </submittedName>
</protein>
<keyword evidence="3" id="KW-1185">Reference proteome</keyword>